<name>A0ACD1FL11_MYCFR</name>
<evidence type="ECO:0000313" key="2">
    <source>
        <dbReference type="Proteomes" id="UP000825598"/>
    </source>
</evidence>
<protein>
    <submittedName>
        <fullName evidence="1">Outer membrane porin GjpA</fullName>
    </submittedName>
</protein>
<dbReference type="Proteomes" id="UP000825598">
    <property type="component" value="Chromosome"/>
</dbReference>
<organism evidence="1 2">
    <name type="scientific">Mycolicibacterium farcinogenes</name>
    <name type="common">Mycobacterium farcinogenes</name>
    <dbReference type="NCBI Taxonomy" id="1802"/>
    <lineage>
        <taxon>Bacteria</taxon>
        <taxon>Bacillati</taxon>
        <taxon>Actinomycetota</taxon>
        <taxon>Actinomycetes</taxon>
        <taxon>Mycobacteriales</taxon>
        <taxon>Mycobacteriaceae</taxon>
        <taxon>Mycolicibacterium</taxon>
    </lineage>
</organism>
<keyword evidence="2" id="KW-1185">Reference proteome</keyword>
<proteinExistence type="predicted"/>
<gene>
    <name evidence="1" type="primary">gjpA</name>
    <name evidence="1" type="ORF">K6L26_09120</name>
</gene>
<sequence>MHESLRPIAAAGVALTAAAAIVVAPAIAPSPPDIQVPRIPAAQIALTAETDVLSRWIEVFNSSTANATTVSQFLFEAPGTALQQAIVNQVGYLGDVLNDPGSIGDVVQAMGENLQKAFSWATMQGLPDDINDPGLIPVVALSNDATHTILVAFVPGFLPEGTPEFVTPLVHFLASPLSGVLIGFAGPLVSPGVAALNSIMAGDLLNLPANVVDGFFNGATLSLDPLLPAISGVLPEGTTINNLGIAFGGLLSPGATGNTVPVGETVGEGAVGGSIFNSIDVSITSSALGFPITLAAPGVGVGPIGALANLSQIVAGAIGWDGAGNPLSKLTFPTIETEAESDALAGPPASARALTAETDSAAEDSNAKGSESEQSAPEEAGEDEGDSVVKTSVGATDLSDGNKAEPGKAGTTSTRPSERLRTAVKEFRSEVRSTVKEVRTGIRDTVKGLSGRGAKADADSTAGSAATGSEGSGDSSS</sequence>
<reference evidence="1" key="1">
    <citation type="submission" date="2021-07" db="EMBL/GenBank/DDBJ databases">
        <title>Complete Genome Sequences of Mycobacterium farcinogenes Isolated from Clinical Specimens from Patients in Thailand.</title>
        <authorList>
            <person name="Sodsai P."/>
        </authorList>
    </citation>
    <scope>NUCLEOTIDE SEQUENCE</scope>
    <source>
        <strain evidence="1">BKK/CU-MFGFA-001</strain>
    </source>
</reference>
<accession>A0ACD1FL11</accession>
<dbReference type="EMBL" id="CP081673">
    <property type="protein sequence ID" value="QZH67768.1"/>
    <property type="molecule type" value="Genomic_DNA"/>
</dbReference>
<evidence type="ECO:0000313" key="1">
    <source>
        <dbReference type="EMBL" id="QZH67768.1"/>
    </source>
</evidence>